<feature type="compositionally biased region" description="Basic residues" evidence="1">
    <location>
        <begin position="98"/>
        <end position="109"/>
    </location>
</feature>
<dbReference type="InterPro" id="IPR012535">
    <property type="entry name" value="Cell_div_Cdc14"/>
</dbReference>
<dbReference type="AlphaFoldDB" id="A0A9W7VYM8"/>
<feature type="region of interest" description="Disordered" evidence="1">
    <location>
        <begin position="69"/>
        <end position="232"/>
    </location>
</feature>
<feature type="compositionally biased region" description="Basic and acidic residues" evidence="1">
    <location>
        <begin position="173"/>
        <end position="183"/>
    </location>
</feature>
<dbReference type="Pfam" id="PF08045">
    <property type="entry name" value="CDC14"/>
    <property type="match status" value="1"/>
</dbReference>
<feature type="non-terminal residue" evidence="2">
    <location>
        <position position="1"/>
    </location>
</feature>
<keyword evidence="3" id="KW-1185">Reference proteome</keyword>
<gene>
    <name evidence="2" type="ORF">Tdes44962_MAKER10380</name>
</gene>
<protein>
    <submittedName>
        <fullName evidence="2">Uncharacterized protein</fullName>
    </submittedName>
</protein>
<evidence type="ECO:0000313" key="3">
    <source>
        <dbReference type="Proteomes" id="UP001138500"/>
    </source>
</evidence>
<accession>A0A9W7VYM8</accession>
<reference evidence="2 3" key="1">
    <citation type="journal article" date="2018" name="IMA Fungus">
        <title>IMA Genome-F 10: Nine draft genome sequences of Claviceps purpurea s.lat., including C. arundinis, C. humidiphila, and C. cf. spartinae, pseudomolecules for the pitch canker pathogen Fusarium circinatum, draft genome of Davidsoniella eucalypti, Grosmannia galeiformis, Quambalaria eucalypti, and Teratosphaeria destructans.</title>
        <authorList>
            <person name="Wingfield B.D."/>
            <person name="Liu M."/>
            <person name="Nguyen H.D."/>
            <person name="Lane F.A."/>
            <person name="Morgan S.W."/>
            <person name="De Vos L."/>
            <person name="Wilken P.M."/>
            <person name="Duong T.A."/>
            <person name="Aylward J."/>
            <person name="Coetzee M.P."/>
            <person name="Dadej K."/>
            <person name="De Beer Z.W."/>
            <person name="Findlay W."/>
            <person name="Havenga M."/>
            <person name="Kolarik M."/>
            <person name="Menzies J.G."/>
            <person name="Naidoo K."/>
            <person name="Pochopski O."/>
            <person name="Shoukouhi P."/>
            <person name="Santana Q.C."/>
            <person name="Seifert K.A."/>
            <person name="Soal N."/>
            <person name="Steenkamp E.T."/>
            <person name="Tatham C.T."/>
            <person name="van der Nest M.A."/>
            <person name="Wingfield M.J."/>
        </authorList>
    </citation>
    <scope>NUCLEOTIDE SEQUENCE [LARGE SCALE GENOMIC DNA]</scope>
    <source>
        <strain evidence="2">CMW44962</strain>
    </source>
</reference>
<feature type="compositionally biased region" description="Basic and acidic residues" evidence="1">
    <location>
        <begin position="154"/>
        <end position="164"/>
    </location>
</feature>
<name>A0A9W7VYM8_9PEZI</name>
<dbReference type="Proteomes" id="UP001138500">
    <property type="component" value="Unassembled WGS sequence"/>
</dbReference>
<feature type="compositionally biased region" description="Basic and acidic residues" evidence="1">
    <location>
        <begin position="284"/>
        <end position="299"/>
    </location>
</feature>
<evidence type="ECO:0000256" key="1">
    <source>
        <dbReference type="SAM" id="MobiDB-lite"/>
    </source>
</evidence>
<proteinExistence type="predicted"/>
<feature type="compositionally biased region" description="Pro residues" evidence="1">
    <location>
        <begin position="301"/>
        <end position="325"/>
    </location>
</feature>
<reference evidence="2 3" key="2">
    <citation type="journal article" date="2021" name="Curr. Genet.">
        <title>Genetic response to nitrogen starvation in the aggressive Eucalyptus foliar pathogen Teratosphaeria destructans.</title>
        <authorList>
            <person name="Havenga M."/>
            <person name="Wingfield B.D."/>
            <person name="Wingfield M.J."/>
            <person name="Dreyer L.L."/>
            <person name="Roets F."/>
            <person name="Aylward J."/>
        </authorList>
    </citation>
    <scope>NUCLEOTIDE SEQUENCE [LARGE SCALE GENOMIC DNA]</scope>
    <source>
        <strain evidence="2">CMW44962</strain>
    </source>
</reference>
<organism evidence="2 3">
    <name type="scientific">Teratosphaeria destructans</name>
    <dbReference type="NCBI Taxonomy" id="418781"/>
    <lineage>
        <taxon>Eukaryota</taxon>
        <taxon>Fungi</taxon>
        <taxon>Dikarya</taxon>
        <taxon>Ascomycota</taxon>
        <taxon>Pezizomycotina</taxon>
        <taxon>Dothideomycetes</taxon>
        <taxon>Dothideomycetidae</taxon>
        <taxon>Mycosphaerellales</taxon>
        <taxon>Teratosphaeriaceae</taxon>
        <taxon>Teratosphaeria</taxon>
    </lineage>
</organism>
<dbReference type="EMBL" id="RIBY02002416">
    <property type="protein sequence ID" value="KAH9816034.1"/>
    <property type="molecule type" value="Genomic_DNA"/>
</dbReference>
<comment type="caution">
    <text evidence="2">The sequence shown here is derived from an EMBL/GenBank/DDBJ whole genome shotgun (WGS) entry which is preliminary data.</text>
</comment>
<sequence>RRRRRRQGRRRREAVGRVAAGRRLPRVLPVAGRLQVERLERLMGQPASDPTDALILSTLDALHGLLLLHPPSRHPVQPRRHDEPPARPPGPQQPAPRAHAHLRARRRPPDRHEPVQGPRHAPGRQDAHARVPVLLPDARRRPRPRRLGANTASREARGDGDGRGGRGRGARGGGDRDQDHRGQAEVARPASEQRGRAGPGYPGERGVRDGHWVMSSGTTDSLDDETAAGVRGEDGIGRMGVRRHWFFFYHPIERVPRICTRHTTSGEAPASTPSTPQPPPHHPNATERKPNDMTTRRELSPGPPRPPPSRPSPPPPFPPSTPLPASPKRLAHATPPFPNLHVLL</sequence>
<evidence type="ECO:0000313" key="2">
    <source>
        <dbReference type="EMBL" id="KAH9816034.1"/>
    </source>
</evidence>
<feature type="region of interest" description="Disordered" evidence="1">
    <location>
        <begin position="263"/>
        <end position="344"/>
    </location>
</feature>